<dbReference type="Pfam" id="PF10607">
    <property type="entry name" value="CTLH"/>
    <property type="match status" value="1"/>
</dbReference>
<dbReference type="GO" id="GO:0061630">
    <property type="term" value="F:ubiquitin protein ligase activity"/>
    <property type="evidence" value="ECO:0007669"/>
    <property type="project" value="InterPro"/>
</dbReference>
<dbReference type="GO" id="GO:0034657">
    <property type="term" value="C:GID complex"/>
    <property type="evidence" value="ECO:0007669"/>
    <property type="project" value="TreeGrafter"/>
</dbReference>
<keyword evidence="6" id="KW-0862">Zinc</keyword>
<dbReference type="SMART" id="SM00668">
    <property type="entry name" value="CTLH"/>
    <property type="match status" value="1"/>
</dbReference>
<dbReference type="PROSITE" id="PS50896">
    <property type="entry name" value="LISH"/>
    <property type="match status" value="1"/>
</dbReference>
<comment type="subcellular location">
    <subcellularLocation>
        <location evidence="1">Cytoplasm</location>
    </subcellularLocation>
</comment>
<dbReference type="EMBL" id="GL883154">
    <property type="protein sequence ID" value="EGF99801.1"/>
    <property type="molecule type" value="Genomic_DNA"/>
</dbReference>
<evidence type="ECO:0000256" key="5">
    <source>
        <dbReference type="ARBA" id="ARBA00022771"/>
    </source>
</evidence>
<gene>
    <name evidence="11" type="ORF">MELLADRAFT_45643</name>
</gene>
<protein>
    <recommendedName>
        <fullName evidence="13">CTLH domain-containing protein</fullName>
    </recommendedName>
</protein>
<dbReference type="InterPro" id="IPR006594">
    <property type="entry name" value="LisH"/>
</dbReference>
<keyword evidence="12" id="KW-1185">Reference proteome</keyword>
<feature type="compositionally biased region" description="Low complexity" evidence="8">
    <location>
        <begin position="354"/>
        <end position="373"/>
    </location>
</feature>
<dbReference type="InterPro" id="IPR044063">
    <property type="entry name" value="ZF_RING_GID"/>
</dbReference>
<feature type="region of interest" description="Disordered" evidence="8">
    <location>
        <begin position="325"/>
        <end position="383"/>
    </location>
</feature>
<feature type="domain" description="RING-Gid-type" evidence="10">
    <location>
        <begin position="387"/>
        <end position="457"/>
    </location>
</feature>
<keyword evidence="4" id="KW-0479">Metal-binding</keyword>
<dbReference type="InterPro" id="IPR045098">
    <property type="entry name" value="Fyv10_fam"/>
</dbReference>
<dbReference type="SMART" id="SM00667">
    <property type="entry name" value="LisH"/>
    <property type="match status" value="1"/>
</dbReference>
<evidence type="ECO:0000259" key="9">
    <source>
        <dbReference type="PROSITE" id="PS50897"/>
    </source>
</evidence>
<evidence type="ECO:0000256" key="1">
    <source>
        <dbReference type="ARBA" id="ARBA00004496"/>
    </source>
</evidence>
<evidence type="ECO:0008006" key="13">
    <source>
        <dbReference type="Google" id="ProtNLM"/>
    </source>
</evidence>
<dbReference type="SMART" id="SM00757">
    <property type="entry name" value="CRA"/>
    <property type="match status" value="1"/>
</dbReference>
<feature type="zinc finger region" description="RING-Gid-type" evidence="7">
    <location>
        <begin position="387"/>
        <end position="457"/>
    </location>
</feature>
<dbReference type="VEuPathDB" id="FungiDB:MELLADRAFT_45643"/>
<evidence type="ECO:0000256" key="2">
    <source>
        <dbReference type="ARBA" id="ARBA00010615"/>
    </source>
</evidence>
<sequence>MSNRIKHDDILLLEQPFLKVPSDNLRSAFRSTQRLLERDFDKLNTSLRDVSKTLSKVNSSDEQNSIGSEETIKAIDGLLLKARGLKRKISETYDHPQHGTGQVLGRIKARLDHLQDLYSAEHTSDPCYKNFSQTRLDRHMVDYMLRSGYTEAAQSLSQTAGIEALVDGPLFAELSRIESALVAHSCTEALAWCKENAGALKKMQSTLEFELRFQEFIELARSRRFIEALNYSSKQLLPWKQTHMSVIAQGVTLLAFDSNTTCPPYAKLYDPSRWSDLHASFRATLFAVHSIPDQPFLHLSLSVGLAALKLPACYSVTPTPESIIHDESSLKASNTEDIEMRSSSLPINRHHHTTSSSTSQNYDPSLLSNLNSPKPLPTIGSSPNSDCPVCDSNGLGVLAKECPWSHHLNSIIVCGLTGRVVEDGDRLAVLPNGRVYSRDGLEKLAERDEGRIRCPKTGQVFGMDEIRRVFIS</sequence>
<dbReference type="AlphaFoldDB" id="F4S6F5"/>
<evidence type="ECO:0000256" key="6">
    <source>
        <dbReference type="ARBA" id="ARBA00022833"/>
    </source>
</evidence>
<evidence type="ECO:0000256" key="3">
    <source>
        <dbReference type="ARBA" id="ARBA00022490"/>
    </source>
</evidence>
<evidence type="ECO:0000313" key="11">
    <source>
        <dbReference type="EMBL" id="EGF99801.1"/>
    </source>
</evidence>
<dbReference type="InterPro" id="IPR006595">
    <property type="entry name" value="CTLH_C"/>
</dbReference>
<dbReference type="GO" id="GO:0008270">
    <property type="term" value="F:zinc ion binding"/>
    <property type="evidence" value="ECO:0007669"/>
    <property type="project" value="UniProtKB-KW"/>
</dbReference>
<dbReference type="PROSITE" id="PS51867">
    <property type="entry name" value="ZF_RING_GID"/>
    <property type="match status" value="1"/>
</dbReference>
<dbReference type="GO" id="GO:0005737">
    <property type="term" value="C:cytoplasm"/>
    <property type="evidence" value="ECO:0007669"/>
    <property type="project" value="UniProtKB-SubCell"/>
</dbReference>
<dbReference type="GO" id="GO:0043161">
    <property type="term" value="P:proteasome-mediated ubiquitin-dependent protein catabolic process"/>
    <property type="evidence" value="ECO:0007669"/>
    <property type="project" value="InterPro"/>
</dbReference>
<evidence type="ECO:0000313" key="12">
    <source>
        <dbReference type="Proteomes" id="UP000001072"/>
    </source>
</evidence>
<proteinExistence type="inferred from homology"/>
<dbReference type="KEGG" id="mlr:MELLADRAFT_45643"/>
<dbReference type="CDD" id="cd16659">
    <property type="entry name" value="RING-Ubox_Emp"/>
    <property type="match status" value="1"/>
</dbReference>
<comment type="similarity">
    <text evidence="2">Belongs to the FYV10 family.</text>
</comment>
<keyword evidence="5 7" id="KW-0863">Zinc-finger</keyword>
<dbReference type="OrthoDB" id="1933455at2759"/>
<feature type="domain" description="CTLH" evidence="9">
    <location>
        <begin position="171"/>
        <end position="227"/>
    </location>
</feature>
<dbReference type="InParanoid" id="F4S6F5"/>
<accession>F4S6F5</accession>
<evidence type="ECO:0000259" key="10">
    <source>
        <dbReference type="PROSITE" id="PS51867"/>
    </source>
</evidence>
<feature type="compositionally biased region" description="Polar residues" evidence="8">
    <location>
        <begin position="330"/>
        <end position="346"/>
    </location>
</feature>
<dbReference type="eggNOG" id="KOG0396">
    <property type="taxonomic scope" value="Eukaryota"/>
</dbReference>
<dbReference type="HOGENOM" id="CLU_027445_2_0_1"/>
<dbReference type="RefSeq" id="XP_007416893.1">
    <property type="nucleotide sequence ID" value="XM_007416831.1"/>
</dbReference>
<organism evidence="12">
    <name type="scientific">Melampsora larici-populina (strain 98AG31 / pathotype 3-4-7)</name>
    <name type="common">Poplar leaf rust fungus</name>
    <dbReference type="NCBI Taxonomy" id="747676"/>
    <lineage>
        <taxon>Eukaryota</taxon>
        <taxon>Fungi</taxon>
        <taxon>Dikarya</taxon>
        <taxon>Basidiomycota</taxon>
        <taxon>Pucciniomycotina</taxon>
        <taxon>Pucciniomycetes</taxon>
        <taxon>Pucciniales</taxon>
        <taxon>Melampsoraceae</taxon>
        <taxon>Melampsora</taxon>
    </lineage>
</organism>
<dbReference type="PANTHER" id="PTHR12170:SF2">
    <property type="entry name" value="E3 UBIQUITIN-PROTEIN TRANSFERASE MAEA"/>
    <property type="match status" value="1"/>
</dbReference>
<name>F4S6F5_MELLP</name>
<evidence type="ECO:0000256" key="8">
    <source>
        <dbReference type="SAM" id="MobiDB-lite"/>
    </source>
</evidence>
<dbReference type="PROSITE" id="PS50897">
    <property type="entry name" value="CTLH"/>
    <property type="match status" value="1"/>
</dbReference>
<dbReference type="InterPro" id="IPR013144">
    <property type="entry name" value="CRA_dom"/>
</dbReference>
<dbReference type="GO" id="GO:0005634">
    <property type="term" value="C:nucleus"/>
    <property type="evidence" value="ECO:0007669"/>
    <property type="project" value="TreeGrafter"/>
</dbReference>
<evidence type="ECO:0000256" key="7">
    <source>
        <dbReference type="PROSITE-ProRule" id="PRU01215"/>
    </source>
</evidence>
<keyword evidence="3" id="KW-0963">Cytoplasm</keyword>
<dbReference type="FunCoup" id="F4S6F5">
    <property type="interactions" value="429"/>
</dbReference>
<evidence type="ECO:0000256" key="4">
    <source>
        <dbReference type="ARBA" id="ARBA00022723"/>
    </source>
</evidence>
<dbReference type="GeneID" id="18928262"/>
<dbReference type="PANTHER" id="PTHR12170">
    <property type="entry name" value="MACROPHAGE ERYTHROBLAST ATTACHER-RELATED"/>
    <property type="match status" value="1"/>
</dbReference>
<reference evidence="12" key="1">
    <citation type="journal article" date="2011" name="Proc. Natl. Acad. Sci. U.S.A.">
        <title>Obligate biotrophy features unraveled by the genomic analysis of rust fungi.</title>
        <authorList>
            <person name="Duplessis S."/>
            <person name="Cuomo C.A."/>
            <person name="Lin Y.-C."/>
            <person name="Aerts A."/>
            <person name="Tisserant E."/>
            <person name="Veneault-Fourrey C."/>
            <person name="Joly D.L."/>
            <person name="Hacquard S."/>
            <person name="Amselem J."/>
            <person name="Cantarel B.L."/>
            <person name="Chiu R."/>
            <person name="Coutinho P.M."/>
            <person name="Feau N."/>
            <person name="Field M."/>
            <person name="Frey P."/>
            <person name="Gelhaye E."/>
            <person name="Goldberg J."/>
            <person name="Grabherr M.G."/>
            <person name="Kodira C.D."/>
            <person name="Kohler A."/>
            <person name="Kuees U."/>
            <person name="Lindquist E.A."/>
            <person name="Lucas S.M."/>
            <person name="Mago R."/>
            <person name="Mauceli E."/>
            <person name="Morin E."/>
            <person name="Murat C."/>
            <person name="Pangilinan J.L."/>
            <person name="Park R."/>
            <person name="Pearson M."/>
            <person name="Quesneville H."/>
            <person name="Rouhier N."/>
            <person name="Sakthikumar S."/>
            <person name="Salamov A.A."/>
            <person name="Schmutz J."/>
            <person name="Selles B."/>
            <person name="Shapiro H."/>
            <person name="Tanguay P."/>
            <person name="Tuskan G.A."/>
            <person name="Henrissat B."/>
            <person name="Van de Peer Y."/>
            <person name="Rouze P."/>
            <person name="Ellis J.G."/>
            <person name="Dodds P.N."/>
            <person name="Schein J.E."/>
            <person name="Zhong S."/>
            <person name="Hamelin R.C."/>
            <person name="Grigoriev I.V."/>
            <person name="Szabo L.J."/>
            <person name="Martin F."/>
        </authorList>
    </citation>
    <scope>NUCLEOTIDE SEQUENCE [LARGE SCALE GENOMIC DNA]</scope>
    <source>
        <strain evidence="12">98AG31 / pathotype 3-4-7</strain>
    </source>
</reference>
<dbReference type="InterPro" id="IPR024964">
    <property type="entry name" value="CTLH/CRA"/>
</dbReference>
<dbReference type="STRING" id="747676.F4S6F5"/>
<dbReference type="Proteomes" id="UP000001072">
    <property type="component" value="Unassembled WGS sequence"/>
</dbReference>